<gene>
    <name evidence="1" type="ordered locus">Rfer_0992</name>
</gene>
<organism evidence="1 2">
    <name type="scientific">Albidiferax ferrireducens (strain ATCC BAA-621 / DSM 15236 / T118)</name>
    <name type="common">Rhodoferax ferrireducens</name>
    <dbReference type="NCBI Taxonomy" id="338969"/>
    <lineage>
        <taxon>Bacteria</taxon>
        <taxon>Pseudomonadati</taxon>
        <taxon>Pseudomonadota</taxon>
        <taxon>Betaproteobacteria</taxon>
        <taxon>Burkholderiales</taxon>
        <taxon>Comamonadaceae</taxon>
        <taxon>Rhodoferax</taxon>
    </lineage>
</organism>
<dbReference type="RefSeq" id="WP_011463306.1">
    <property type="nucleotide sequence ID" value="NC_007908.1"/>
</dbReference>
<reference evidence="2" key="1">
    <citation type="submission" date="2006-02" db="EMBL/GenBank/DDBJ databases">
        <title>Complete sequence of chromosome of Rhodoferax ferrireducens DSM 15236.</title>
        <authorList>
            <person name="Copeland A."/>
            <person name="Lucas S."/>
            <person name="Lapidus A."/>
            <person name="Barry K."/>
            <person name="Detter J.C."/>
            <person name="Glavina del Rio T."/>
            <person name="Hammon N."/>
            <person name="Israni S."/>
            <person name="Pitluck S."/>
            <person name="Brettin T."/>
            <person name="Bruce D."/>
            <person name="Han C."/>
            <person name="Tapia R."/>
            <person name="Gilna P."/>
            <person name="Kiss H."/>
            <person name="Schmutz J."/>
            <person name="Larimer F."/>
            <person name="Land M."/>
            <person name="Kyrpides N."/>
            <person name="Ivanova N."/>
            <person name="Richardson P."/>
        </authorList>
    </citation>
    <scope>NUCLEOTIDE SEQUENCE [LARGE SCALE GENOMIC DNA]</scope>
    <source>
        <strain evidence="2">ATCC BAA-621 / DSM 15236 / T118</strain>
    </source>
</reference>
<dbReference type="HOGENOM" id="CLU_1282386_0_0_4"/>
<sequence length="215" mass="24663">MSTVIAKYEAESKFYCPFDLNKVDEWWVERDVLYVKLAKNSEPEEFLPYWEANPDLLKYPTSSVVRESQHIVYVYADAAEEHQLGKFHIGEPYPNEDEATAKATKVFGDRWVLLNIVPESAADFVDDDAVDNFHLVLKGGIKLSAYAQVTRIDGSLADLIEFDPRIVTPYQLYEIVEDAEGDSWERISVHRTHKAPPCCVITNDMKYTILPKNKK</sequence>
<dbReference type="AlphaFoldDB" id="Q21ZR7"/>
<evidence type="ECO:0000313" key="1">
    <source>
        <dbReference type="EMBL" id="ABD68736.1"/>
    </source>
</evidence>
<dbReference type="KEGG" id="rfr:Rfer_0992"/>
<accession>Q21ZR7</accession>
<proteinExistence type="predicted"/>
<dbReference type="EMBL" id="CP000267">
    <property type="protein sequence ID" value="ABD68736.1"/>
    <property type="molecule type" value="Genomic_DNA"/>
</dbReference>
<evidence type="ECO:0000313" key="2">
    <source>
        <dbReference type="Proteomes" id="UP000008332"/>
    </source>
</evidence>
<name>Q21ZR7_ALBFT</name>
<protein>
    <submittedName>
        <fullName evidence="1">Uncharacterized protein</fullName>
    </submittedName>
</protein>
<dbReference type="Proteomes" id="UP000008332">
    <property type="component" value="Chromosome"/>
</dbReference>
<keyword evidence="2" id="KW-1185">Reference proteome</keyword>